<dbReference type="PROSITE" id="PS51186">
    <property type="entry name" value="GNAT"/>
    <property type="match status" value="1"/>
</dbReference>
<reference evidence="2 3" key="1">
    <citation type="journal article" date="2016" name="Mol. Biol. Evol.">
        <title>Comparative Genomics of Early-Diverging Mushroom-Forming Fungi Provides Insights into the Origins of Lignocellulose Decay Capabilities.</title>
        <authorList>
            <person name="Nagy L.G."/>
            <person name="Riley R."/>
            <person name="Tritt A."/>
            <person name="Adam C."/>
            <person name="Daum C."/>
            <person name="Floudas D."/>
            <person name="Sun H."/>
            <person name="Yadav J.S."/>
            <person name="Pangilinan J."/>
            <person name="Larsson K.H."/>
            <person name="Matsuura K."/>
            <person name="Barry K."/>
            <person name="Labutti K."/>
            <person name="Kuo R."/>
            <person name="Ohm R.A."/>
            <person name="Bhattacharya S.S."/>
            <person name="Shirouzu T."/>
            <person name="Yoshinaga Y."/>
            <person name="Martin F.M."/>
            <person name="Grigoriev I.V."/>
            <person name="Hibbett D.S."/>
        </authorList>
    </citation>
    <scope>NUCLEOTIDE SEQUENCE [LARGE SCALE GENOMIC DNA]</scope>
    <source>
        <strain evidence="2 3">L-15889</strain>
    </source>
</reference>
<sequence>MPRSGKIAPIIHKKCAVKVETARFVDIPTIHRTAQDAFANDPLYNYLRNTPDAEPLAPGKSSTFYQRLLAYIELGYYVLYQAMLTINQGEAFVTINRPGRGKTQCAMERFIRDIMVRTATVEQRKRWTELSNKLTAATNDAFGGDLAKMLRIVDLATAPENQGKGYGYALMASANAEADKIGCASWLLSSNVANTPFYKSCGYVVVKEVLLGENNPTWMEPPFPVLIMARAASSQTWNTVGTRSSLRQ</sequence>
<proteinExistence type="predicted"/>
<accession>A0A165T806</accession>
<dbReference type="InterPro" id="IPR000182">
    <property type="entry name" value="GNAT_dom"/>
</dbReference>
<dbReference type="Pfam" id="PF13508">
    <property type="entry name" value="Acetyltransf_7"/>
    <property type="match status" value="1"/>
</dbReference>
<dbReference type="PANTHER" id="PTHR42791">
    <property type="entry name" value="GNAT FAMILY ACETYLTRANSFERASE"/>
    <property type="match status" value="1"/>
</dbReference>
<evidence type="ECO:0000313" key="2">
    <source>
        <dbReference type="EMBL" id="KZT73058.1"/>
    </source>
</evidence>
<evidence type="ECO:0000313" key="3">
    <source>
        <dbReference type="Proteomes" id="UP000076727"/>
    </source>
</evidence>
<dbReference type="Gene3D" id="3.40.630.30">
    <property type="match status" value="1"/>
</dbReference>
<dbReference type="EMBL" id="KV429038">
    <property type="protein sequence ID" value="KZT73058.1"/>
    <property type="molecule type" value="Genomic_DNA"/>
</dbReference>
<feature type="domain" description="N-acetyltransferase" evidence="1">
    <location>
        <begin position="152"/>
        <end position="224"/>
    </location>
</feature>
<dbReference type="SUPFAM" id="SSF55729">
    <property type="entry name" value="Acyl-CoA N-acyltransferases (Nat)"/>
    <property type="match status" value="1"/>
</dbReference>
<dbReference type="InterPro" id="IPR052523">
    <property type="entry name" value="Trichothecene_AcTrans"/>
</dbReference>
<dbReference type="GO" id="GO:0016747">
    <property type="term" value="F:acyltransferase activity, transferring groups other than amino-acyl groups"/>
    <property type="evidence" value="ECO:0007669"/>
    <property type="project" value="InterPro"/>
</dbReference>
<evidence type="ECO:0000259" key="1">
    <source>
        <dbReference type="PROSITE" id="PS51186"/>
    </source>
</evidence>
<dbReference type="InterPro" id="IPR016181">
    <property type="entry name" value="Acyl_CoA_acyltransferase"/>
</dbReference>
<dbReference type="AlphaFoldDB" id="A0A165T806"/>
<dbReference type="Proteomes" id="UP000076727">
    <property type="component" value="Unassembled WGS sequence"/>
</dbReference>
<organism evidence="2 3">
    <name type="scientific">Daedalea quercina L-15889</name>
    <dbReference type="NCBI Taxonomy" id="1314783"/>
    <lineage>
        <taxon>Eukaryota</taxon>
        <taxon>Fungi</taxon>
        <taxon>Dikarya</taxon>
        <taxon>Basidiomycota</taxon>
        <taxon>Agaricomycotina</taxon>
        <taxon>Agaricomycetes</taxon>
        <taxon>Polyporales</taxon>
        <taxon>Fomitopsis</taxon>
    </lineage>
</organism>
<keyword evidence="3" id="KW-1185">Reference proteome</keyword>
<gene>
    <name evidence="2" type="ORF">DAEQUDRAFT_504852</name>
</gene>
<name>A0A165T806_9APHY</name>
<dbReference type="CDD" id="cd04301">
    <property type="entry name" value="NAT_SF"/>
    <property type="match status" value="1"/>
</dbReference>
<dbReference type="OrthoDB" id="2744543at2759"/>
<dbReference type="STRING" id="1314783.A0A165T806"/>
<protein>
    <recommendedName>
        <fullName evidence="1">N-acetyltransferase domain-containing protein</fullName>
    </recommendedName>
</protein>
<dbReference type="PANTHER" id="PTHR42791:SF1">
    <property type="entry name" value="N-ACETYLTRANSFERASE DOMAIN-CONTAINING PROTEIN"/>
    <property type="match status" value="1"/>
</dbReference>